<name>E6PZB9_9ZZZZ</name>
<dbReference type="Gene3D" id="3.40.50.1820">
    <property type="entry name" value="alpha/beta hydrolase"/>
    <property type="match status" value="1"/>
</dbReference>
<evidence type="ECO:0000256" key="1">
    <source>
        <dbReference type="SAM" id="MobiDB-lite"/>
    </source>
</evidence>
<keyword evidence="2" id="KW-0121">Carboxypeptidase</keyword>
<keyword evidence="2" id="KW-0378">Hydrolase</keyword>
<dbReference type="GO" id="GO:0006508">
    <property type="term" value="P:proteolysis"/>
    <property type="evidence" value="ECO:0007669"/>
    <property type="project" value="InterPro"/>
</dbReference>
<dbReference type="GO" id="GO:0004185">
    <property type="term" value="F:serine-type carboxypeptidase activity"/>
    <property type="evidence" value="ECO:0007669"/>
    <property type="project" value="InterPro"/>
</dbReference>
<gene>
    <name evidence="2" type="ORF">CARN3_1289</name>
</gene>
<sequence>MHLPLLIACLFYAACSTVPVISQERPGGPDAKAEAAQPAKDLPIPPETNSVTEHQMTVAGQTLHYTATAGNLLISKAEHDELEKPYHSVFYIAYTLDGADPKTRPVTFLYNGGPGSATIWLQMGSVGPMRVVTDSPKATHNAPFQVVPNEYTLLNKTDLVFIDAPGTGFSHPVGKGTIKDVAGVDEDLTAFTKFIVRYLTVNQRWNSPKFLFGESYGTTRSAGLSATLNEVGVQLNGIVLLSSILNYNAHAPGLDNQYLTDFPSFAAIAWYYDKIPNKPADILAFVQKAREFARGPYAQALWAGNALSPADTDKIAQQMSALIGVSPTFIKECNLRISASRFRKELLRDQNDILGRYDARFEGPDAEAAGDVPGYDPSSTGITGAYVAAFHNYLENDLKYTSKETYNLRGPGLNPNWDWKHRAAGDMGYGFGRPQAMPYVAGDLGDTMRKNPHLLVFSANGLFDLATPFTATEWELAHMGIDAKQSANIQFGYYPAGHMVYLNVAALKSFRKDLDGFYDEAK</sequence>
<dbReference type="AlphaFoldDB" id="E6PZB9"/>
<reference evidence="2" key="1">
    <citation type="submission" date="2009-10" db="EMBL/GenBank/DDBJ databases">
        <title>Diversity of trophic interactions inside an arsenic-rich microbial ecosystem.</title>
        <authorList>
            <person name="Bertin P.N."/>
            <person name="Heinrich-Salmeron A."/>
            <person name="Pelletier E."/>
            <person name="Goulhen-Chollet F."/>
            <person name="Arsene-Ploetze F."/>
            <person name="Gallien S."/>
            <person name="Calteau A."/>
            <person name="Vallenet D."/>
            <person name="Casiot C."/>
            <person name="Chane-Woon-Ming B."/>
            <person name="Giloteaux L."/>
            <person name="Barakat M."/>
            <person name="Bonnefoy V."/>
            <person name="Bruneel O."/>
            <person name="Chandler M."/>
            <person name="Cleiss J."/>
            <person name="Duran R."/>
            <person name="Elbaz-Poulichet F."/>
            <person name="Fonknechten N."/>
            <person name="Lauga B."/>
            <person name="Mornico D."/>
            <person name="Ortet P."/>
            <person name="Schaeffer C."/>
            <person name="Siguier P."/>
            <person name="Alexander Thil Smith A."/>
            <person name="Van Dorsselaer A."/>
            <person name="Weissenbach J."/>
            <person name="Medigue C."/>
            <person name="Le Paslier D."/>
        </authorList>
    </citation>
    <scope>NUCLEOTIDE SEQUENCE</scope>
</reference>
<proteinExistence type="predicted"/>
<dbReference type="Pfam" id="PF00450">
    <property type="entry name" value="Peptidase_S10"/>
    <property type="match status" value="1"/>
</dbReference>
<organism evidence="2">
    <name type="scientific">mine drainage metagenome</name>
    <dbReference type="NCBI Taxonomy" id="410659"/>
    <lineage>
        <taxon>unclassified sequences</taxon>
        <taxon>metagenomes</taxon>
        <taxon>ecological metagenomes</taxon>
    </lineage>
</organism>
<dbReference type="EMBL" id="CABN01000116">
    <property type="protein sequence ID" value="CBI00278.1"/>
    <property type="molecule type" value="Genomic_DNA"/>
</dbReference>
<dbReference type="InterPro" id="IPR001563">
    <property type="entry name" value="Peptidase_S10"/>
</dbReference>
<keyword evidence="2" id="KW-0645">Protease</keyword>
<dbReference type="InterPro" id="IPR029058">
    <property type="entry name" value="AB_hydrolase_fold"/>
</dbReference>
<evidence type="ECO:0000313" key="2">
    <source>
        <dbReference type="EMBL" id="CBI00278.1"/>
    </source>
</evidence>
<dbReference type="SUPFAM" id="SSF53474">
    <property type="entry name" value="alpha/beta-Hydrolases"/>
    <property type="match status" value="1"/>
</dbReference>
<protein>
    <submittedName>
        <fullName evidence="2">Peptidase S10, serine carboxypeptidase</fullName>
    </submittedName>
</protein>
<comment type="caution">
    <text evidence="2">The sequence shown here is derived from an EMBL/GenBank/DDBJ whole genome shotgun (WGS) entry which is preliminary data.</text>
</comment>
<feature type="region of interest" description="Disordered" evidence="1">
    <location>
        <begin position="24"/>
        <end position="49"/>
    </location>
</feature>
<accession>E6PZB9</accession>